<dbReference type="OrthoDB" id="244550at2"/>
<dbReference type="PANTHER" id="PTHR30258:SF1">
    <property type="entry name" value="PROTEIN TRANSPORT PROTEIN HOFB HOMOLOG"/>
    <property type="match status" value="1"/>
</dbReference>
<organism evidence="5 6">
    <name type="scientific">Gimesia alba</name>
    <dbReference type="NCBI Taxonomy" id="2527973"/>
    <lineage>
        <taxon>Bacteria</taxon>
        <taxon>Pseudomonadati</taxon>
        <taxon>Planctomycetota</taxon>
        <taxon>Planctomycetia</taxon>
        <taxon>Planctomycetales</taxon>
        <taxon>Planctomycetaceae</taxon>
        <taxon>Gimesia</taxon>
    </lineage>
</organism>
<dbReference type="Gene3D" id="3.30.450.90">
    <property type="match status" value="1"/>
</dbReference>
<dbReference type="FunFam" id="3.40.50.300:FF:000398">
    <property type="entry name" value="Type IV pilus assembly ATPase PilB"/>
    <property type="match status" value="1"/>
</dbReference>
<gene>
    <name evidence="5" type="ORF">Pan241w_52230</name>
</gene>
<evidence type="ECO:0000256" key="2">
    <source>
        <dbReference type="ARBA" id="ARBA00022741"/>
    </source>
</evidence>
<proteinExistence type="inferred from homology"/>
<dbReference type="EMBL" id="CP036269">
    <property type="protein sequence ID" value="QDT45105.1"/>
    <property type="molecule type" value="Genomic_DNA"/>
</dbReference>
<dbReference type="InterPro" id="IPR027417">
    <property type="entry name" value="P-loop_NTPase"/>
</dbReference>
<dbReference type="InterPro" id="IPR037257">
    <property type="entry name" value="T2SS_E_N_sf"/>
</dbReference>
<feature type="domain" description="AAA+ ATPase" evidence="4">
    <location>
        <begin position="314"/>
        <end position="436"/>
    </location>
</feature>
<keyword evidence="3" id="KW-0067">ATP-binding</keyword>
<name>A0A517RMJ7_9PLAN</name>
<evidence type="ECO:0000256" key="3">
    <source>
        <dbReference type="ARBA" id="ARBA00022840"/>
    </source>
</evidence>
<comment type="similarity">
    <text evidence="1">Belongs to the GSP E family.</text>
</comment>
<dbReference type="GO" id="GO:0005886">
    <property type="term" value="C:plasma membrane"/>
    <property type="evidence" value="ECO:0007669"/>
    <property type="project" value="TreeGrafter"/>
</dbReference>
<dbReference type="Proteomes" id="UP000317171">
    <property type="component" value="Chromosome"/>
</dbReference>
<dbReference type="KEGG" id="gaz:Pan241w_52230"/>
<dbReference type="FunFam" id="3.30.450.90:FF:000001">
    <property type="entry name" value="Type II secretion system ATPase GspE"/>
    <property type="match status" value="1"/>
</dbReference>
<dbReference type="InterPro" id="IPR007831">
    <property type="entry name" value="T2SS_GspE_N"/>
</dbReference>
<sequence length="567" mass="62824">MADDWMQQLVDDGFLGPAQIDEASSMANSMGISPGEALVKLGYVGAEVIAQAQASMYGYDFVELDSLEIPQSVIELVPESMARENTVIPVGMKGDSLQIALHDPMKYEVLDKLRFIINRDIDVVMAPIESIQAAINRHYGQSETESVDTMLKEFTETQIDITATELATTSTVAEEDESAPVIRLANLIISEAVNMRASDIHVEPFEDRIRIRYRIDGVLIERDSPPRRLLMALVSRFKIMASMDIAEKRRPQDGRIKTSFGGKDFDLRVSILPTNHGQAVVMRILDRDNIKVGIRNLGFSEENYRRFQTIIRRPNGIFLVTGPTGSGKTTTLYSALGELNRPDRKIITAEDPVEYYLPGINQVEVKHHIGLDFSRIIRAMLRQAPNVILVGEIRDKETAEMAIQASLTGHLVFSTLHTNDAPGSITRLIDMGVQPFLVASSVMAVMAQRLVRVVCGKCVESYTPDPGELEYLGLTASQLESAIHNRGKGCNTCSHTGYKGRKAVFELMMMNSAIREMTFRSEAAQNIRRQARLFGMKSLAEDATDKALEGITTLSEALKLAKGLEGQ</sequence>
<dbReference type="Gene3D" id="3.30.300.160">
    <property type="entry name" value="Type II secretion system, protein E, N-terminal domain"/>
    <property type="match status" value="1"/>
</dbReference>
<dbReference type="InterPro" id="IPR001482">
    <property type="entry name" value="T2SS/T4SS_dom"/>
</dbReference>
<dbReference type="AlphaFoldDB" id="A0A517RMJ7"/>
<dbReference type="PANTHER" id="PTHR30258">
    <property type="entry name" value="TYPE II SECRETION SYSTEM PROTEIN GSPE-RELATED"/>
    <property type="match status" value="1"/>
</dbReference>
<dbReference type="SUPFAM" id="SSF160246">
    <property type="entry name" value="EspE N-terminal domain-like"/>
    <property type="match status" value="1"/>
</dbReference>
<dbReference type="InterPro" id="IPR003593">
    <property type="entry name" value="AAA+_ATPase"/>
</dbReference>
<accession>A0A517RMJ7</accession>
<dbReference type="Pfam" id="PF00437">
    <property type="entry name" value="T2SSE"/>
    <property type="match status" value="1"/>
</dbReference>
<dbReference type="SMART" id="SM00382">
    <property type="entry name" value="AAA"/>
    <property type="match status" value="1"/>
</dbReference>
<dbReference type="Pfam" id="PF05157">
    <property type="entry name" value="MshEN"/>
    <property type="match status" value="1"/>
</dbReference>
<protein>
    <submittedName>
        <fullName evidence="5">Type II/IV secretion system protein</fullName>
    </submittedName>
</protein>
<evidence type="ECO:0000313" key="6">
    <source>
        <dbReference type="Proteomes" id="UP000317171"/>
    </source>
</evidence>
<reference evidence="5 6" key="1">
    <citation type="submission" date="2019-02" db="EMBL/GenBank/DDBJ databases">
        <title>Deep-cultivation of Planctomycetes and their phenomic and genomic characterization uncovers novel biology.</title>
        <authorList>
            <person name="Wiegand S."/>
            <person name="Jogler M."/>
            <person name="Boedeker C."/>
            <person name="Pinto D."/>
            <person name="Vollmers J."/>
            <person name="Rivas-Marin E."/>
            <person name="Kohn T."/>
            <person name="Peeters S.H."/>
            <person name="Heuer A."/>
            <person name="Rast P."/>
            <person name="Oberbeckmann S."/>
            <person name="Bunk B."/>
            <person name="Jeske O."/>
            <person name="Meyerdierks A."/>
            <person name="Storesund J.E."/>
            <person name="Kallscheuer N."/>
            <person name="Luecker S."/>
            <person name="Lage O.M."/>
            <person name="Pohl T."/>
            <person name="Merkel B.J."/>
            <person name="Hornburger P."/>
            <person name="Mueller R.-W."/>
            <person name="Bruemmer F."/>
            <person name="Labrenz M."/>
            <person name="Spormann A.M."/>
            <person name="Op den Camp H."/>
            <person name="Overmann J."/>
            <person name="Amann R."/>
            <person name="Jetten M.S.M."/>
            <person name="Mascher T."/>
            <person name="Medema M.H."/>
            <person name="Devos D.P."/>
            <person name="Kaster A.-K."/>
            <person name="Ovreas L."/>
            <person name="Rohde M."/>
            <person name="Galperin M.Y."/>
            <person name="Jogler C."/>
        </authorList>
    </citation>
    <scope>NUCLEOTIDE SEQUENCE [LARGE SCALE GENOMIC DNA]</scope>
    <source>
        <strain evidence="5 6">Pan241w</strain>
    </source>
</reference>
<keyword evidence="6" id="KW-1185">Reference proteome</keyword>
<evidence type="ECO:0000313" key="5">
    <source>
        <dbReference type="EMBL" id="QDT45105.1"/>
    </source>
</evidence>
<dbReference type="Gene3D" id="3.40.50.300">
    <property type="entry name" value="P-loop containing nucleotide triphosphate hydrolases"/>
    <property type="match status" value="1"/>
</dbReference>
<dbReference type="GO" id="GO:0005524">
    <property type="term" value="F:ATP binding"/>
    <property type="evidence" value="ECO:0007669"/>
    <property type="project" value="UniProtKB-KW"/>
</dbReference>
<dbReference type="GO" id="GO:0016887">
    <property type="term" value="F:ATP hydrolysis activity"/>
    <property type="evidence" value="ECO:0007669"/>
    <property type="project" value="TreeGrafter"/>
</dbReference>
<evidence type="ECO:0000259" key="4">
    <source>
        <dbReference type="SMART" id="SM00382"/>
    </source>
</evidence>
<evidence type="ECO:0000256" key="1">
    <source>
        <dbReference type="ARBA" id="ARBA00006611"/>
    </source>
</evidence>
<keyword evidence="2" id="KW-0547">Nucleotide-binding</keyword>
<dbReference type="RefSeq" id="WP_145221166.1">
    <property type="nucleotide sequence ID" value="NZ_CP036269.1"/>
</dbReference>
<dbReference type="FunFam" id="3.30.300.160:FF:000002">
    <property type="entry name" value="Type II secretion system protein E"/>
    <property type="match status" value="1"/>
</dbReference>
<dbReference type="CDD" id="cd01129">
    <property type="entry name" value="PulE-GspE-like"/>
    <property type="match status" value="1"/>
</dbReference>
<dbReference type="SUPFAM" id="SSF52540">
    <property type="entry name" value="P-loop containing nucleoside triphosphate hydrolases"/>
    <property type="match status" value="1"/>
</dbReference>